<reference evidence="1" key="1">
    <citation type="submission" date="2023-06" db="EMBL/GenBank/DDBJ databases">
        <authorList>
            <person name="Delattre M."/>
        </authorList>
    </citation>
    <scope>NUCLEOTIDE SEQUENCE</scope>
    <source>
        <strain evidence="1">AF72</strain>
    </source>
</reference>
<dbReference type="AlphaFoldDB" id="A0AA36FQ93"/>
<evidence type="ECO:0000313" key="1">
    <source>
        <dbReference type="EMBL" id="CAJ0561750.1"/>
    </source>
</evidence>
<proteinExistence type="predicted"/>
<dbReference type="EMBL" id="CATQJA010000584">
    <property type="protein sequence ID" value="CAJ0561750.1"/>
    <property type="molecule type" value="Genomic_DNA"/>
</dbReference>
<feature type="non-terminal residue" evidence="1">
    <location>
        <position position="266"/>
    </location>
</feature>
<accession>A0AA36FQ93</accession>
<comment type="caution">
    <text evidence="1">The sequence shown here is derived from an EMBL/GenBank/DDBJ whole genome shotgun (WGS) entry which is preliminary data.</text>
</comment>
<sequence>MAAPGGDQLITFRYQLSCEADLRVQRQGIDTTFITAHGLLGYEWHLTWGRDRFAFPPRHNRRWLLDLRSRRSWSRRLPRPRQIIYILRAVGAHGDELMAPARSSAAIGPSNTMDDLILSLDEETSRVPQRLQKLRELIPSRTPFSIELTLLVTLPASDFTAPPEPKSIRPPPNGDFRFRSLLDTSLHDFTIRCLDGVVTATRESLYQASIHFRDFFETQRDVVVTAENANCLPVKQSLQFLLTGTFEHDGEMSPAHARQLFDVSRK</sequence>
<organism evidence="1 2">
    <name type="scientific">Mesorhabditis spiculigera</name>
    <dbReference type="NCBI Taxonomy" id="96644"/>
    <lineage>
        <taxon>Eukaryota</taxon>
        <taxon>Metazoa</taxon>
        <taxon>Ecdysozoa</taxon>
        <taxon>Nematoda</taxon>
        <taxon>Chromadorea</taxon>
        <taxon>Rhabditida</taxon>
        <taxon>Rhabditina</taxon>
        <taxon>Rhabditomorpha</taxon>
        <taxon>Rhabditoidea</taxon>
        <taxon>Rhabditidae</taxon>
        <taxon>Mesorhabditinae</taxon>
        <taxon>Mesorhabditis</taxon>
    </lineage>
</organism>
<protein>
    <submittedName>
        <fullName evidence="1">Uncharacterized protein</fullName>
    </submittedName>
</protein>
<evidence type="ECO:0000313" key="2">
    <source>
        <dbReference type="Proteomes" id="UP001177023"/>
    </source>
</evidence>
<keyword evidence="2" id="KW-1185">Reference proteome</keyword>
<name>A0AA36FQ93_9BILA</name>
<dbReference type="Proteomes" id="UP001177023">
    <property type="component" value="Unassembled WGS sequence"/>
</dbReference>
<gene>
    <name evidence="1" type="ORF">MSPICULIGERA_LOCUS1922</name>
</gene>